<feature type="compositionally biased region" description="Basic and acidic residues" evidence="1">
    <location>
        <begin position="79"/>
        <end position="89"/>
    </location>
</feature>
<feature type="compositionally biased region" description="Basic residues" evidence="1">
    <location>
        <begin position="128"/>
        <end position="140"/>
    </location>
</feature>
<dbReference type="EMBL" id="BGZK01000506">
    <property type="protein sequence ID" value="GBP47668.1"/>
    <property type="molecule type" value="Genomic_DNA"/>
</dbReference>
<proteinExistence type="predicted"/>
<dbReference type="Proteomes" id="UP000299102">
    <property type="component" value="Unassembled WGS sequence"/>
</dbReference>
<evidence type="ECO:0000313" key="2">
    <source>
        <dbReference type="EMBL" id="GBP47668.1"/>
    </source>
</evidence>
<comment type="caution">
    <text evidence="2">The sequence shown here is derived from an EMBL/GenBank/DDBJ whole genome shotgun (WGS) entry which is preliminary data.</text>
</comment>
<evidence type="ECO:0000256" key="1">
    <source>
        <dbReference type="SAM" id="MobiDB-lite"/>
    </source>
</evidence>
<accession>A0A4C1W8H9</accession>
<organism evidence="2 3">
    <name type="scientific">Eumeta variegata</name>
    <name type="common">Bagworm moth</name>
    <name type="synonym">Eumeta japonica</name>
    <dbReference type="NCBI Taxonomy" id="151549"/>
    <lineage>
        <taxon>Eukaryota</taxon>
        <taxon>Metazoa</taxon>
        <taxon>Ecdysozoa</taxon>
        <taxon>Arthropoda</taxon>
        <taxon>Hexapoda</taxon>
        <taxon>Insecta</taxon>
        <taxon>Pterygota</taxon>
        <taxon>Neoptera</taxon>
        <taxon>Endopterygota</taxon>
        <taxon>Lepidoptera</taxon>
        <taxon>Glossata</taxon>
        <taxon>Ditrysia</taxon>
        <taxon>Tineoidea</taxon>
        <taxon>Psychidae</taxon>
        <taxon>Oiketicinae</taxon>
        <taxon>Eumeta</taxon>
    </lineage>
</organism>
<reference evidence="2 3" key="1">
    <citation type="journal article" date="2019" name="Commun. Biol.">
        <title>The bagworm genome reveals a unique fibroin gene that provides high tensile strength.</title>
        <authorList>
            <person name="Kono N."/>
            <person name="Nakamura H."/>
            <person name="Ohtoshi R."/>
            <person name="Tomita M."/>
            <person name="Numata K."/>
            <person name="Arakawa K."/>
        </authorList>
    </citation>
    <scope>NUCLEOTIDE SEQUENCE [LARGE SCALE GENOMIC DNA]</scope>
</reference>
<evidence type="ECO:0000313" key="3">
    <source>
        <dbReference type="Proteomes" id="UP000299102"/>
    </source>
</evidence>
<feature type="compositionally biased region" description="Basic residues" evidence="1">
    <location>
        <begin position="148"/>
        <end position="161"/>
    </location>
</feature>
<sequence length="161" mass="18870">MNELAAVFEVCSKNIFAYFWKMPTDVELGGRDPDVFHVRLGEAEGSCRRFMVLRSFHCGPKGSYFEPFALARWGSAAGDDPRRRRDRDVGTSGSWRCIQTTEPSPPVVYSLYNFALLSRVRRISSRSRRRYTKPWRKRRRDKGDGMKSRQRRARTIKRLYP</sequence>
<name>A0A4C1W8H9_EUMVA</name>
<keyword evidence="3" id="KW-1185">Reference proteome</keyword>
<feature type="region of interest" description="Disordered" evidence="1">
    <location>
        <begin position="128"/>
        <end position="161"/>
    </location>
</feature>
<gene>
    <name evidence="2" type="ORF">EVAR_40064_1</name>
</gene>
<protein>
    <submittedName>
        <fullName evidence="2">Uncharacterized protein</fullName>
    </submittedName>
</protein>
<dbReference type="AlphaFoldDB" id="A0A4C1W8H9"/>
<feature type="region of interest" description="Disordered" evidence="1">
    <location>
        <begin position="76"/>
        <end position="96"/>
    </location>
</feature>